<dbReference type="EMBL" id="NEXC01000118">
    <property type="protein sequence ID" value="PSN81908.1"/>
    <property type="molecule type" value="Genomic_DNA"/>
</dbReference>
<name>A0A2R6A6E9_9ARCH</name>
<dbReference type="Proteomes" id="UP000240880">
    <property type="component" value="Unassembled WGS sequence"/>
</dbReference>
<evidence type="ECO:0000256" key="1">
    <source>
        <dbReference type="SAM" id="Phobius"/>
    </source>
</evidence>
<evidence type="ECO:0008006" key="4">
    <source>
        <dbReference type="Google" id="ProtNLM"/>
    </source>
</evidence>
<keyword evidence="1" id="KW-0472">Membrane</keyword>
<comment type="caution">
    <text evidence="2">The sequence shown here is derived from an EMBL/GenBank/DDBJ whole genome shotgun (WGS) entry which is preliminary data.</text>
</comment>
<proteinExistence type="predicted"/>
<dbReference type="InterPro" id="IPR009844">
    <property type="entry name" value="DUF1404"/>
</dbReference>
<accession>A0A2R6A6E9</accession>
<keyword evidence="1" id="KW-1133">Transmembrane helix</keyword>
<keyword evidence="1" id="KW-0812">Transmembrane</keyword>
<dbReference type="Pfam" id="PF07185">
    <property type="entry name" value="DUF1404"/>
    <property type="match status" value="1"/>
</dbReference>
<evidence type="ECO:0000313" key="2">
    <source>
        <dbReference type="EMBL" id="PSN81908.1"/>
    </source>
</evidence>
<reference evidence="2 3" key="1">
    <citation type="submission" date="2017-04" db="EMBL/GenBank/DDBJ databases">
        <title>Novel microbial lineages endemic to geothermal iron-oxide mats fill important gaps in the evolutionary history of Archaea.</title>
        <authorList>
            <person name="Jay Z.J."/>
            <person name="Beam J.P."/>
            <person name="Dlakic M."/>
            <person name="Rusch D.B."/>
            <person name="Kozubal M.A."/>
            <person name="Inskeep W.P."/>
        </authorList>
    </citation>
    <scope>NUCLEOTIDE SEQUENCE [LARGE SCALE GENOMIC DNA]</scope>
    <source>
        <strain evidence="2">OSP_D</strain>
    </source>
</reference>
<feature type="transmembrane region" description="Helical" evidence="1">
    <location>
        <begin position="82"/>
        <end position="107"/>
    </location>
</feature>
<evidence type="ECO:0000313" key="3">
    <source>
        <dbReference type="Proteomes" id="UP000240880"/>
    </source>
</evidence>
<protein>
    <recommendedName>
        <fullName evidence="4">DUF1404 domain-containing protein</fullName>
    </recommendedName>
</protein>
<dbReference type="AlphaFoldDB" id="A0A2R6A6E9"/>
<feature type="transmembrane region" description="Helical" evidence="1">
    <location>
        <begin position="119"/>
        <end position="140"/>
    </location>
</feature>
<gene>
    <name evidence="2" type="ORF">B9Q01_09510</name>
</gene>
<sequence length="215" mass="23400">MQVSGDNTPTRNASVSKYYAIAGLICIGSVSNPLFLNLESSSAPLKVSVDSILVLGGALVGYALFLFLTYKEGNLRDFYKNLLQASFLAKGTLFGWIIPSVILIAWYLPQTLVFSLFSVYGKALEIVSMVVAGLFGGLAWGGMSKAMKSATMFTLFFMSGTMGEIFIEFSTSFGNSIYPVYSLSQIAYTGYTMWAISVIPVTYFSVKLLKDLGLF</sequence>
<feature type="transmembrane region" description="Helical" evidence="1">
    <location>
        <begin position="51"/>
        <end position="70"/>
    </location>
</feature>
<feature type="transmembrane region" description="Helical" evidence="1">
    <location>
        <begin position="18"/>
        <end position="36"/>
    </location>
</feature>
<feature type="transmembrane region" description="Helical" evidence="1">
    <location>
        <begin position="152"/>
        <end position="174"/>
    </location>
</feature>
<organism evidence="2 3">
    <name type="scientific">Candidatus Marsarchaeota G1 archaeon OSP_D</name>
    <dbReference type="NCBI Taxonomy" id="1978155"/>
    <lineage>
        <taxon>Archaea</taxon>
        <taxon>Candidatus Marsarchaeota</taxon>
        <taxon>Candidatus Marsarchaeota group 1</taxon>
    </lineage>
</organism>
<feature type="transmembrane region" description="Helical" evidence="1">
    <location>
        <begin position="186"/>
        <end position="206"/>
    </location>
</feature>